<dbReference type="InterPro" id="IPR053148">
    <property type="entry name" value="PD-DEXK-like_domain"/>
</dbReference>
<comment type="caution">
    <text evidence="3">The sequence shown here is derived from an EMBL/GenBank/DDBJ whole genome shotgun (WGS) entry which is preliminary data.</text>
</comment>
<keyword evidence="4" id="KW-1185">Reference proteome</keyword>
<feature type="domain" description="YhcG N-terminal" evidence="2">
    <location>
        <begin position="21"/>
        <end position="156"/>
    </location>
</feature>
<reference evidence="3 4" key="1">
    <citation type="submission" date="2022-04" db="EMBL/GenBank/DDBJ databases">
        <title>Positive selection, recombination, and allopatry shape intraspecific diversity of widespread and dominant cyanobacteria.</title>
        <authorList>
            <person name="Wei J."/>
            <person name="Shu W."/>
            <person name="Hu C."/>
        </authorList>
    </citation>
    <scope>NUCLEOTIDE SEQUENCE [LARGE SCALE GENOMIC DNA]</scope>
    <source>
        <strain evidence="3 4">GB2-A4</strain>
    </source>
</reference>
<evidence type="ECO:0000313" key="3">
    <source>
        <dbReference type="EMBL" id="MEP0820359.1"/>
    </source>
</evidence>
<name>A0ABV0JF02_9CYAN</name>
<evidence type="ECO:0000259" key="1">
    <source>
        <dbReference type="Pfam" id="PF06250"/>
    </source>
</evidence>
<accession>A0ABV0JF02</accession>
<dbReference type="InterPro" id="IPR041527">
    <property type="entry name" value="YhcG_N"/>
</dbReference>
<dbReference type="InterPro" id="IPR009362">
    <property type="entry name" value="YhcG_C"/>
</dbReference>
<sequence>MPKSGSLFPIDENYTAFLRSLKERIRQAQIKAALAVNNELILLYWQIGREILNRQQQEGWGTKVIERLAQDLKREFPDIGGFSSRNLKYMRAFAEAYPDEQIVLRYAAQIPWRHNQALLDKLKNLEQRLWYAQKSFENGWSRDILVTQIETNLYIRQRGAITNFERTLPDLDSDLAQQLVKDPYNFDFLTISENVKERDLERALVERIRDFLLELGIGFAFVGSQYRLEVEGDEYFLDLLFYHLKLHCYIVIELKVTEFRPEYSGKMNFYVSAVNNILRTEVDGPTIGIILCRSKKKTTVEFALDTVQNPIGVSTYKLRDQLPPALQDCLPTVEQLEMELEAAASALEEEQN</sequence>
<dbReference type="Pfam" id="PF06250">
    <property type="entry name" value="YhcG_C"/>
    <property type="match status" value="1"/>
</dbReference>
<proteinExistence type="predicted"/>
<feature type="domain" description="YhcG PDDEXK nuclease" evidence="1">
    <location>
        <begin position="177"/>
        <end position="330"/>
    </location>
</feature>
<dbReference type="InterPro" id="IPR011856">
    <property type="entry name" value="tRNA_endonuc-like_dom_sf"/>
</dbReference>
<protein>
    <submittedName>
        <fullName evidence="3">PDDEXK nuclease domain-containing protein</fullName>
    </submittedName>
</protein>
<organism evidence="3 4">
    <name type="scientific">Trichocoleus desertorum GB2-A4</name>
    <dbReference type="NCBI Taxonomy" id="2933944"/>
    <lineage>
        <taxon>Bacteria</taxon>
        <taxon>Bacillati</taxon>
        <taxon>Cyanobacteriota</taxon>
        <taxon>Cyanophyceae</taxon>
        <taxon>Leptolyngbyales</taxon>
        <taxon>Trichocoleusaceae</taxon>
        <taxon>Trichocoleus</taxon>
    </lineage>
</organism>
<dbReference type="Proteomes" id="UP001464891">
    <property type="component" value="Unassembled WGS sequence"/>
</dbReference>
<dbReference type="RefSeq" id="WP_190442278.1">
    <property type="nucleotide sequence ID" value="NZ_JAMPKM010000027.1"/>
</dbReference>
<dbReference type="PANTHER" id="PTHR30547:SF0">
    <property type="entry name" value="BLR8175 PROTEIN"/>
    <property type="match status" value="1"/>
</dbReference>
<evidence type="ECO:0000259" key="2">
    <source>
        <dbReference type="Pfam" id="PF17761"/>
    </source>
</evidence>
<evidence type="ECO:0000313" key="4">
    <source>
        <dbReference type="Proteomes" id="UP001464891"/>
    </source>
</evidence>
<dbReference type="Gene3D" id="3.40.1350.10">
    <property type="match status" value="1"/>
</dbReference>
<dbReference type="Pfam" id="PF17761">
    <property type="entry name" value="DUF1016_N"/>
    <property type="match status" value="1"/>
</dbReference>
<gene>
    <name evidence="3" type="ORF">NC998_24990</name>
</gene>
<dbReference type="EMBL" id="JAMPKM010000027">
    <property type="protein sequence ID" value="MEP0820359.1"/>
    <property type="molecule type" value="Genomic_DNA"/>
</dbReference>
<dbReference type="PANTHER" id="PTHR30547">
    <property type="entry name" value="UNCHARACTERIZED PROTEIN YHCG-RELATED"/>
    <property type="match status" value="1"/>
</dbReference>